<dbReference type="PANTHER" id="PTHR13369">
    <property type="match status" value="1"/>
</dbReference>
<dbReference type="PANTHER" id="PTHR13369:SF0">
    <property type="entry name" value="GLUTATHIONE S-TRANSFERASE C-TERMINAL DOMAIN-CONTAINING PROTEIN"/>
    <property type="match status" value="1"/>
</dbReference>
<reference evidence="3" key="1">
    <citation type="submission" date="2018-08" db="EMBL/GenBank/DDBJ databases">
        <authorList>
            <person name="Cornetti L."/>
        </authorList>
    </citation>
    <scope>NUCLEOTIDE SEQUENCE</scope>
    <source>
        <strain evidence="3">OM-SAIQ-clone2</strain>
    </source>
</reference>
<dbReference type="FunFam" id="3.40.50.150:FF:000725">
    <property type="entry name" value="Glutathione S-transferase, C-terminal domain-containing"/>
    <property type="match status" value="1"/>
</dbReference>
<dbReference type="SUPFAM" id="SSF47616">
    <property type="entry name" value="GST C-terminal domain-like"/>
    <property type="match status" value="1"/>
</dbReference>
<dbReference type="CDD" id="cd02440">
    <property type="entry name" value="AdoMet_MTases"/>
    <property type="match status" value="1"/>
</dbReference>
<dbReference type="InterPro" id="IPR036282">
    <property type="entry name" value="Glutathione-S-Trfase_C_sf"/>
</dbReference>
<dbReference type="InterPro" id="IPR025714">
    <property type="entry name" value="Methyltranfer_dom"/>
</dbReference>
<dbReference type="AlphaFoldDB" id="A0A4Y7NNZ6"/>
<dbReference type="Pfam" id="PF13679">
    <property type="entry name" value="Methyltransf_32"/>
    <property type="match status" value="1"/>
</dbReference>
<proteinExistence type="evidence at transcript level"/>
<protein>
    <submittedName>
        <fullName evidence="3">EOG090X0615</fullName>
    </submittedName>
</protein>
<evidence type="ECO:0000313" key="3">
    <source>
        <dbReference type="EMBL" id="SVE94234.1"/>
    </source>
</evidence>
<comment type="similarity">
    <text evidence="1">Belongs to the GSTCD family.</text>
</comment>
<evidence type="ECO:0000256" key="1">
    <source>
        <dbReference type="ARBA" id="ARBA00008797"/>
    </source>
</evidence>
<accession>A0A4Y7NNZ6</accession>
<gene>
    <name evidence="3" type="primary">EOG090X0615</name>
</gene>
<name>A0A4Y7NNZ6_9CRUS</name>
<dbReference type="EMBL" id="LR024615">
    <property type="protein sequence ID" value="SVE94234.1"/>
    <property type="molecule type" value="mRNA"/>
</dbReference>
<organism evidence="3">
    <name type="scientific">Simocephalus serrulatus</name>
    <dbReference type="NCBI Taxonomy" id="117539"/>
    <lineage>
        <taxon>Eukaryota</taxon>
        <taxon>Metazoa</taxon>
        <taxon>Ecdysozoa</taxon>
        <taxon>Arthropoda</taxon>
        <taxon>Crustacea</taxon>
        <taxon>Branchiopoda</taxon>
        <taxon>Diplostraca</taxon>
        <taxon>Cladocera</taxon>
        <taxon>Anomopoda</taxon>
        <taxon>Daphniidae</taxon>
        <taxon>Simocephalus</taxon>
    </lineage>
</organism>
<evidence type="ECO:0000259" key="2">
    <source>
        <dbReference type="Pfam" id="PF13679"/>
    </source>
</evidence>
<sequence length="588" mass="64533">MTNTLYIPVVDGTTSINGLIALFVNNWSGNKTLLTLVDHPSGSESPAFAIQTPISAKVDSDLTLLTTLPLLVVGERDDVSRLIVSGLAAVSRHVIKESDNPEVRKALGFRGNCLQAPAECSIWTSFCEFQMIQSTILFLTQPLMAADIVEIPSTLVKLEEHLKQPIRMHNIVKRLQEETIKPSAKQVPQEEIQKLAGTWLEHTYSEGPDMTLADLLLFPCVTILTEKLANFGIVLANHLPRVGRWLTAMKLLVGQAWNTTISDPSIIDMDSLRIRSQPTVEVPRVKETSLYKKDSNRPGIGNLSSEEATRVADLLKGKRLWLEENEDGTRVAELPPSLVSHIDIAACSEFIARIDWSSLPDPVHPRQGHVPGSRLDRKIQQLDGMAAAVIDAVSEGDVIVDFCSGGGHLGILLAYLLPRCHVIMVDNKEESVRHARKRVAQLKLLNATLIQSNLDYFRGPFDLGVALHACGVATDLVLQTCLVERAAFVLCPCCYGNLAHPDLPIQYPQSQLYLTRGVSATDFSALARMADHLTDAGRLSMAAVDLDRVARAAQDGYRVTLQKLKPDSCSPKHDLLVGIPSKQTRTIS</sequence>
<dbReference type="InterPro" id="IPR029063">
    <property type="entry name" value="SAM-dependent_MTases_sf"/>
</dbReference>
<dbReference type="GO" id="GO:0005737">
    <property type="term" value="C:cytoplasm"/>
    <property type="evidence" value="ECO:0007669"/>
    <property type="project" value="TreeGrafter"/>
</dbReference>
<dbReference type="Gene3D" id="3.40.50.150">
    <property type="entry name" value="Vaccinia Virus protein VP39"/>
    <property type="match status" value="1"/>
</dbReference>
<dbReference type="SUPFAM" id="SSF53335">
    <property type="entry name" value="S-adenosyl-L-methionine-dependent methyltransferases"/>
    <property type="match status" value="1"/>
</dbReference>
<feature type="domain" description="Methyltransferase" evidence="2">
    <location>
        <begin position="377"/>
        <end position="499"/>
    </location>
</feature>